<dbReference type="AlphaFoldDB" id="A0A1I8A2K1"/>
<reference evidence="2" key="1">
    <citation type="submission" date="2016-11" db="UniProtKB">
        <authorList>
            <consortium name="WormBaseParasite"/>
        </authorList>
    </citation>
    <scope>IDENTIFICATION</scope>
</reference>
<accession>A0A1I8A2K1</accession>
<evidence type="ECO:0000313" key="1">
    <source>
        <dbReference type="Proteomes" id="UP000095287"/>
    </source>
</evidence>
<proteinExistence type="predicted"/>
<keyword evidence="1" id="KW-1185">Reference proteome</keyword>
<evidence type="ECO:0000313" key="2">
    <source>
        <dbReference type="WBParaSite" id="L893_g32047.t1"/>
    </source>
</evidence>
<dbReference type="Proteomes" id="UP000095287">
    <property type="component" value="Unplaced"/>
</dbReference>
<dbReference type="WBParaSite" id="L893_g32047.t1">
    <property type="protein sequence ID" value="L893_g32047.t1"/>
    <property type="gene ID" value="L893_g32047"/>
</dbReference>
<protein>
    <submittedName>
        <fullName evidence="2">Uncharacterized protein</fullName>
    </submittedName>
</protein>
<sequence>MCNGLRQTFARDTDEVLAALVLSQKVFLGTVVKSERLLAACHQTTSATTTNSFAETIGHRRRGVSFAANRQSVTKSRRGFPERVLVASKLNLSAERVDATTSDTFCPLRLLGLLLFHYKIRLAARSSPPRKDSVDRSIGQRRLFLEPMFCYAPIPGTAFPYLANKGTRVLNPLIPFGRHSLMTVETWKFWAASPRTTVAHKSNKIGRSVPSTTTDVVIDKSLSSFEPAASKPSAFDAPEGQSFATINLITREFAPSDIRSVKVECASCSRVESKVVPDVSFRYENEFRTQRGS</sequence>
<name>A0A1I8A2K1_9BILA</name>
<organism evidence="1 2">
    <name type="scientific">Steinernema glaseri</name>
    <dbReference type="NCBI Taxonomy" id="37863"/>
    <lineage>
        <taxon>Eukaryota</taxon>
        <taxon>Metazoa</taxon>
        <taxon>Ecdysozoa</taxon>
        <taxon>Nematoda</taxon>
        <taxon>Chromadorea</taxon>
        <taxon>Rhabditida</taxon>
        <taxon>Tylenchina</taxon>
        <taxon>Panagrolaimomorpha</taxon>
        <taxon>Strongyloidoidea</taxon>
        <taxon>Steinernematidae</taxon>
        <taxon>Steinernema</taxon>
    </lineage>
</organism>